<protein>
    <submittedName>
        <fullName evidence="2">Exopolyphosphatase</fullName>
        <ecNumber evidence="2">3.6.1.11</ecNumber>
    </submittedName>
</protein>
<dbReference type="GO" id="GO:0004309">
    <property type="term" value="F:exopolyphosphatase activity"/>
    <property type="evidence" value="ECO:0007669"/>
    <property type="project" value="UniProtKB-EC"/>
</dbReference>
<sequence length="36" mass="3941">MGVEHTQPEKGRKLVIDIGGGSTELVIGEKFRTDSR</sequence>
<evidence type="ECO:0000313" key="3">
    <source>
        <dbReference type="Proteomes" id="UP000254495"/>
    </source>
</evidence>
<keyword evidence="2" id="KW-0378">Hydrolase</keyword>
<dbReference type="InterPro" id="IPR043129">
    <property type="entry name" value="ATPase_NBD"/>
</dbReference>
<organism evidence="2 3">
    <name type="scientific">Escherichia coli</name>
    <dbReference type="NCBI Taxonomy" id="562"/>
    <lineage>
        <taxon>Bacteria</taxon>
        <taxon>Pseudomonadati</taxon>
        <taxon>Pseudomonadota</taxon>
        <taxon>Gammaproteobacteria</taxon>
        <taxon>Enterobacterales</taxon>
        <taxon>Enterobacteriaceae</taxon>
        <taxon>Escherichia</taxon>
    </lineage>
</organism>
<dbReference type="Pfam" id="PF02541">
    <property type="entry name" value="Ppx-GppA"/>
    <property type="match status" value="1"/>
</dbReference>
<evidence type="ECO:0000259" key="1">
    <source>
        <dbReference type="Pfam" id="PF02541"/>
    </source>
</evidence>
<evidence type="ECO:0000313" key="2">
    <source>
        <dbReference type="EMBL" id="STJ10112.1"/>
    </source>
</evidence>
<reference evidence="2 3" key="1">
    <citation type="submission" date="2018-06" db="EMBL/GenBank/DDBJ databases">
        <authorList>
            <consortium name="Pathogen Informatics"/>
            <person name="Doyle S."/>
        </authorList>
    </citation>
    <scope>NUCLEOTIDE SEQUENCE [LARGE SCALE GENOMIC DNA]</scope>
    <source>
        <strain evidence="2 3">NCTC9077</strain>
    </source>
</reference>
<dbReference type="SUPFAM" id="SSF53067">
    <property type="entry name" value="Actin-like ATPase domain"/>
    <property type="match status" value="1"/>
</dbReference>
<dbReference type="AlphaFoldDB" id="A0A376VE92"/>
<gene>
    <name evidence="2" type="primary">ppx1</name>
    <name evidence="2" type="ORF">NCTC9077_01774</name>
</gene>
<name>A0A376VE92_ECOLX</name>
<dbReference type="EC" id="3.6.1.11" evidence="2"/>
<dbReference type="Proteomes" id="UP000254495">
    <property type="component" value="Unassembled WGS sequence"/>
</dbReference>
<feature type="domain" description="Ppx/GppA phosphatase N-terminal" evidence="1">
    <location>
        <begin position="1"/>
        <end position="33"/>
    </location>
</feature>
<dbReference type="Gene3D" id="3.30.420.150">
    <property type="entry name" value="Exopolyphosphatase. Domain 2"/>
    <property type="match status" value="1"/>
</dbReference>
<proteinExistence type="predicted"/>
<accession>A0A376VE92</accession>
<dbReference type="InterPro" id="IPR003695">
    <property type="entry name" value="Ppx_GppA_N"/>
</dbReference>
<dbReference type="EMBL" id="UGCU01000001">
    <property type="protein sequence ID" value="STJ10112.1"/>
    <property type="molecule type" value="Genomic_DNA"/>
</dbReference>